<keyword evidence="1" id="KW-0805">Transcription regulation</keyword>
<comment type="caution">
    <text evidence="6">The sequence shown here is derived from an EMBL/GenBank/DDBJ whole genome shotgun (WGS) entry which is preliminary data.</text>
</comment>
<evidence type="ECO:0000313" key="6">
    <source>
        <dbReference type="EMBL" id="TXC68310.1"/>
    </source>
</evidence>
<evidence type="ECO:0000259" key="5">
    <source>
        <dbReference type="PROSITE" id="PS50977"/>
    </source>
</evidence>
<dbReference type="InterPro" id="IPR050109">
    <property type="entry name" value="HTH-type_TetR-like_transc_reg"/>
</dbReference>
<evidence type="ECO:0000256" key="2">
    <source>
        <dbReference type="ARBA" id="ARBA00023125"/>
    </source>
</evidence>
<evidence type="ECO:0000256" key="1">
    <source>
        <dbReference type="ARBA" id="ARBA00023015"/>
    </source>
</evidence>
<dbReference type="Gene3D" id="1.10.10.60">
    <property type="entry name" value="Homeodomain-like"/>
    <property type="match status" value="1"/>
</dbReference>
<proteinExistence type="predicted"/>
<dbReference type="SUPFAM" id="SSF48498">
    <property type="entry name" value="Tetracyclin repressor-like, C-terminal domain"/>
    <property type="match status" value="1"/>
</dbReference>
<sequence length="198" mass="21703">MARIQAADYDAKRAAITAHAAHLFAARGFGGASIADLAAAGGFSKSLIYHYYAAKEDILYDAMRSHIDALLAVKDAVAASADPPETRLRKLARALLDHYVGASDSQKVLLYELNHLTAAQRDDIVTKQRAIVDFTQSLFTVIDRHASDRDALRVKVMLFYGMLNWTHNWFRPDGPIGRDRIADQAVDAILGDLGHPGT</sequence>
<evidence type="ECO:0000313" key="7">
    <source>
        <dbReference type="Proteomes" id="UP000321129"/>
    </source>
</evidence>
<name>A0A5C6U7C0_9SPHN</name>
<dbReference type="Gene3D" id="1.10.357.10">
    <property type="entry name" value="Tetracycline Repressor, domain 2"/>
    <property type="match status" value="1"/>
</dbReference>
<dbReference type="InterPro" id="IPR041490">
    <property type="entry name" value="KstR2_TetR_C"/>
</dbReference>
<dbReference type="GO" id="GO:0003700">
    <property type="term" value="F:DNA-binding transcription factor activity"/>
    <property type="evidence" value="ECO:0007669"/>
    <property type="project" value="TreeGrafter"/>
</dbReference>
<dbReference type="PANTHER" id="PTHR30055:SF234">
    <property type="entry name" value="HTH-TYPE TRANSCRIPTIONAL REGULATOR BETI"/>
    <property type="match status" value="1"/>
</dbReference>
<keyword evidence="7" id="KW-1185">Reference proteome</keyword>
<organism evidence="6 7">
    <name type="scientific">Flavisphingopyxis soli</name>
    <dbReference type="NCBI Taxonomy" id="2601267"/>
    <lineage>
        <taxon>Bacteria</taxon>
        <taxon>Pseudomonadati</taxon>
        <taxon>Pseudomonadota</taxon>
        <taxon>Alphaproteobacteria</taxon>
        <taxon>Sphingomonadales</taxon>
        <taxon>Sphingopyxidaceae</taxon>
        <taxon>Flavisphingopyxis</taxon>
    </lineage>
</organism>
<dbReference type="Proteomes" id="UP000321129">
    <property type="component" value="Unassembled WGS sequence"/>
</dbReference>
<keyword evidence="3" id="KW-0804">Transcription</keyword>
<dbReference type="InterPro" id="IPR036271">
    <property type="entry name" value="Tet_transcr_reg_TetR-rel_C_sf"/>
</dbReference>
<evidence type="ECO:0000256" key="3">
    <source>
        <dbReference type="ARBA" id="ARBA00023163"/>
    </source>
</evidence>
<dbReference type="Pfam" id="PF00440">
    <property type="entry name" value="TetR_N"/>
    <property type="match status" value="1"/>
</dbReference>
<evidence type="ECO:0000256" key="4">
    <source>
        <dbReference type="PROSITE-ProRule" id="PRU00335"/>
    </source>
</evidence>
<dbReference type="SUPFAM" id="SSF46689">
    <property type="entry name" value="Homeodomain-like"/>
    <property type="match status" value="1"/>
</dbReference>
<accession>A0A5C6U7C0</accession>
<reference evidence="6 7" key="1">
    <citation type="submission" date="2019-08" db="EMBL/GenBank/DDBJ databases">
        <title>Sphingorhabdus soil sp. nov., isolated from arctic soil.</title>
        <authorList>
            <person name="Liu Y."/>
        </authorList>
    </citation>
    <scope>NUCLEOTIDE SEQUENCE [LARGE SCALE GENOMIC DNA]</scope>
    <source>
        <strain evidence="6 7">D-2Q-5-6</strain>
    </source>
</reference>
<dbReference type="AlphaFoldDB" id="A0A5C6U7C0"/>
<keyword evidence="2 4" id="KW-0238">DNA-binding</keyword>
<dbReference type="InterPro" id="IPR001647">
    <property type="entry name" value="HTH_TetR"/>
</dbReference>
<dbReference type="GO" id="GO:0000976">
    <property type="term" value="F:transcription cis-regulatory region binding"/>
    <property type="evidence" value="ECO:0007669"/>
    <property type="project" value="TreeGrafter"/>
</dbReference>
<dbReference type="EMBL" id="VOPY01000003">
    <property type="protein sequence ID" value="TXC68310.1"/>
    <property type="molecule type" value="Genomic_DNA"/>
</dbReference>
<feature type="domain" description="HTH tetR-type" evidence="5">
    <location>
        <begin position="10"/>
        <end position="70"/>
    </location>
</feature>
<dbReference type="InterPro" id="IPR009057">
    <property type="entry name" value="Homeodomain-like_sf"/>
</dbReference>
<dbReference type="PANTHER" id="PTHR30055">
    <property type="entry name" value="HTH-TYPE TRANSCRIPTIONAL REGULATOR RUTR"/>
    <property type="match status" value="1"/>
</dbReference>
<gene>
    <name evidence="6" type="ORF">FSZ31_11575</name>
</gene>
<dbReference type="OrthoDB" id="9795242at2"/>
<protein>
    <submittedName>
        <fullName evidence="6">TetR/AcrR family transcriptional regulator</fullName>
    </submittedName>
</protein>
<feature type="DNA-binding region" description="H-T-H motif" evidence="4">
    <location>
        <begin position="33"/>
        <end position="52"/>
    </location>
</feature>
<dbReference type="RefSeq" id="WP_147123545.1">
    <property type="nucleotide sequence ID" value="NZ_VOPY01000003.1"/>
</dbReference>
<dbReference type="PROSITE" id="PS50977">
    <property type="entry name" value="HTH_TETR_2"/>
    <property type="match status" value="1"/>
</dbReference>
<dbReference type="Pfam" id="PF17932">
    <property type="entry name" value="TetR_C_24"/>
    <property type="match status" value="1"/>
</dbReference>
<dbReference type="PRINTS" id="PR00455">
    <property type="entry name" value="HTHTETR"/>
</dbReference>